<dbReference type="SUPFAM" id="SSF48008">
    <property type="entry name" value="GntR ligand-binding domain-like"/>
    <property type="match status" value="1"/>
</dbReference>
<organism evidence="5 6">
    <name type="scientific">Actinocatenispora comari</name>
    <dbReference type="NCBI Taxonomy" id="2807577"/>
    <lineage>
        <taxon>Bacteria</taxon>
        <taxon>Bacillati</taxon>
        <taxon>Actinomycetota</taxon>
        <taxon>Actinomycetes</taxon>
        <taxon>Micromonosporales</taxon>
        <taxon>Micromonosporaceae</taxon>
        <taxon>Actinocatenispora</taxon>
    </lineage>
</organism>
<dbReference type="EMBL" id="BOPO01000004">
    <property type="protein sequence ID" value="GIL25245.1"/>
    <property type="molecule type" value="Genomic_DNA"/>
</dbReference>
<evidence type="ECO:0000313" key="5">
    <source>
        <dbReference type="EMBL" id="GIL25245.1"/>
    </source>
</evidence>
<reference evidence="6" key="1">
    <citation type="journal article" date="2021" name="Int. J. Syst. Evol. Microbiol.">
        <title>Actinocatenispora comari sp. nov., an endophytic actinomycete isolated from aerial parts of Comarum salesowianum.</title>
        <authorList>
            <person name="Oyunbileg N."/>
            <person name="Iizaka Y."/>
            <person name="Hamada M."/>
            <person name="Davaapurev B.O."/>
            <person name="Fukumoto A."/>
            <person name="Tsetseg B."/>
            <person name="Kato F."/>
            <person name="Tamura T."/>
            <person name="Batkhuu J."/>
            <person name="Anzai Y."/>
        </authorList>
    </citation>
    <scope>NUCLEOTIDE SEQUENCE [LARGE SCALE GENOMIC DNA]</scope>
    <source>
        <strain evidence="6">NUM-2625</strain>
    </source>
</reference>
<feature type="domain" description="HTH gntR-type" evidence="4">
    <location>
        <begin position="2"/>
        <end position="72"/>
    </location>
</feature>
<dbReference type="PROSITE" id="PS50949">
    <property type="entry name" value="HTH_GNTR"/>
    <property type="match status" value="1"/>
</dbReference>
<dbReference type="SUPFAM" id="SSF46785">
    <property type="entry name" value="Winged helix' DNA-binding domain"/>
    <property type="match status" value="1"/>
</dbReference>
<dbReference type="RefSeq" id="WP_207122868.1">
    <property type="nucleotide sequence ID" value="NZ_BOPO01000004.1"/>
</dbReference>
<dbReference type="Pfam" id="PF00392">
    <property type="entry name" value="GntR"/>
    <property type="match status" value="1"/>
</dbReference>
<name>A0A8J4A6V1_9ACTN</name>
<dbReference type="GO" id="GO:0003677">
    <property type="term" value="F:DNA binding"/>
    <property type="evidence" value="ECO:0007669"/>
    <property type="project" value="UniProtKB-KW"/>
</dbReference>
<dbReference type="InterPro" id="IPR011711">
    <property type="entry name" value="GntR_C"/>
</dbReference>
<evidence type="ECO:0000259" key="4">
    <source>
        <dbReference type="PROSITE" id="PS50949"/>
    </source>
</evidence>
<evidence type="ECO:0000313" key="6">
    <source>
        <dbReference type="Proteomes" id="UP000614996"/>
    </source>
</evidence>
<dbReference type="CDD" id="cd07377">
    <property type="entry name" value="WHTH_GntR"/>
    <property type="match status" value="1"/>
</dbReference>
<proteinExistence type="predicted"/>
<dbReference type="InterPro" id="IPR000524">
    <property type="entry name" value="Tscrpt_reg_HTH_GntR"/>
</dbReference>
<keyword evidence="2" id="KW-0238">DNA-binding</keyword>
<dbReference type="PANTHER" id="PTHR43537:SF24">
    <property type="entry name" value="GLUCONATE OPERON TRANSCRIPTIONAL REPRESSOR"/>
    <property type="match status" value="1"/>
</dbReference>
<dbReference type="GO" id="GO:0003700">
    <property type="term" value="F:DNA-binding transcription factor activity"/>
    <property type="evidence" value="ECO:0007669"/>
    <property type="project" value="InterPro"/>
</dbReference>
<evidence type="ECO:0000256" key="1">
    <source>
        <dbReference type="ARBA" id="ARBA00023015"/>
    </source>
</evidence>
<comment type="caution">
    <text evidence="5">The sequence shown here is derived from an EMBL/GenBank/DDBJ whole genome shotgun (WGS) entry which is preliminary data.</text>
</comment>
<evidence type="ECO:0000256" key="3">
    <source>
        <dbReference type="ARBA" id="ARBA00023163"/>
    </source>
</evidence>
<dbReference type="SMART" id="SM00345">
    <property type="entry name" value="HTH_GNTR"/>
    <property type="match status" value="1"/>
</dbReference>
<keyword evidence="6" id="KW-1185">Reference proteome</keyword>
<dbReference type="Proteomes" id="UP000614996">
    <property type="component" value="Unassembled WGS sequence"/>
</dbReference>
<protein>
    <submittedName>
        <fullName evidence="5">Transcriptional regulator</fullName>
    </submittedName>
</protein>
<dbReference type="InterPro" id="IPR036388">
    <property type="entry name" value="WH-like_DNA-bd_sf"/>
</dbReference>
<sequence length="228" mass="25155">MGTVRHELADRIITAIAVGAYSPGDRLPPERDLAVLQGVSRVTVREALKLLTDRGLIVSRRGRDGGTFVAPIDWDSALTDVARRTLAEELPKLTEFFEYRCLIEGLVARTAAERHTDEQAAELRALLAEFRRATSLSAARELDRRLHAHVTAMAGNANLTALCDQLNARATLGFNSEPYPPDYLDRATAEHTRLVDAIVGRETEAAYQAAHDHFRLTLDIMAGKLRSS</sequence>
<evidence type="ECO:0000256" key="2">
    <source>
        <dbReference type="ARBA" id="ARBA00023125"/>
    </source>
</evidence>
<dbReference type="SMART" id="SM00895">
    <property type="entry name" value="FCD"/>
    <property type="match status" value="1"/>
</dbReference>
<accession>A0A8J4A6V1</accession>
<dbReference type="InterPro" id="IPR036390">
    <property type="entry name" value="WH_DNA-bd_sf"/>
</dbReference>
<dbReference type="PRINTS" id="PR00035">
    <property type="entry name" value="HTHGNTR"/>
</dbReference>
<keyword evidence="1" id="KW-0805">Transcription regulation</keyword>
<dbReference type="Gene3D" id="1.10.10.10">
    <property type="entry name" value="Winged helix-like DNA-binding domain superfamily/Winged helix DNA-binding domain"/>
    <property type="match status" value="1"/>
</dbReference>
<dbReference type="Gene3D" id="1.20.120.530">
    <property type="entry name" value="GntR ligand-binding domain-like"/>
    <property type="match status" value="1"/>
</dbReference>
<dbReference type="InterPro" id="IPR008920">
    <property type="entry name" value="TF_FadR/GntR_C"/>
</dbReference>
<keyword evidence="3" id="KW-0804">Transcription</keyword>
<dbReference type="PANTHER" id="PTHR43537">
    <property type="entry name" value="TRANSCRIPTIONAL REGULATOR, GNTR FAMILY"/>
    <property type="match status" value="1"/>
</dbReference>
<gene>
    <name evidence="5" type="ORF">NUM_05000</name>
</gene>
<dbReference type="AlphaFoldDB" id="A0A8J4A6V1"/>
<dbReference type="Pfam" id="PF07729">
    <property type="entry name" value="FCD"/>
    <property type="match status" value="1"/>
</dbReference>